<sequence length="480" mass="55845">MKINFKKLKTIFMVILFSMVTDVESAAIEVENQHAHKENFYQSLEQMMIEKTERDLSNPDKKTKKTYTYIKLSEYLDMIALIEKAKNKKGTKTSQEYNILRVYDVITISETKKIIKKQESADEPIKYLGPYEDLFDTIIEFTRNTNEEMLCHHIEVVNVFNPKDFDIEIQQEPLPEPLPEPQPTTSNDDQNEKIFSAANTLLAIRAEIGDFVALPIPDVDKGLTVSPNLICRIIDIDYTYSLYELACEAGVFADMFTMNSFDKLRDVNLKTRIRTDKVVKNIRQTVNELSIGGGQGMIKCNSTKQCSTTRCTCRKSNLLLKTNHFDVYFIMNYYWTLHVFLIPFTCKNCDIHCQEDHKKLMAEKTILENENKELKKQLATLDAENKLRTITRRIEEDFKDFKISNEKIISLMPQKEFLNLHQSDSELVLQPLKQYFRSFVHNKTSNSISPNSEEMKGWLEATLDNHEMIVKTYKINNPVK</sequence>
<evidence type="ECO:0000313" key="3">
    <source>
        <dbReference type="EMBL" id="RNA35239.1"/>
    </source>
</evidence>
<dbReference type="Proteomes" id="UP000276133">
    <property type="component" value="Unassembled WGS sequence"/>
</dbReference>
<feature type="chain" id="PRO_5018291069" evidence="2">
    <location>
        <begin position="26"/>
        <end position="480"/>
    </location>
</feature>
<feature type="coiled-coil region" evidence="1">
    <location>
        <begin position="357"/>
        <end position="387"/>
    </location>
</feature>
<evidence type="ECO:0000256" key="2">
    <source>
        <dbReference type="SAM" id="SignalP"/>
    </source>
</evidence>
<evidence type="ECO:0000256" key="1">
    <source>
        <dbReference type="SAM" id="Coils"/>
    </source>
</evidence>
<keyword evidence="4" id="KW-1185">Reference proteome</keyword>
<organism evidence="3 4">
    <name type="scientific">Brachionus plicatilis</name>
    <name type="common">Marine rotifer</name>
    <name type="synonym">Brachionus muelleri</name>
    <dbReference type="NCBI Taxonomy" id="10195"/>
    <lineage>
        <taxon>Eukaryota</taxon>
        <taxon>Metazoa</taxon>
        <taxon>Spiralia</taxon>
        <taxon>Gnathifera</taxon>
        <taxon>Rotifera</taxon>
        <taxon>Eurotatoria</taxon>
        <taxon>Monogononta</taxon>
        <taxon>Pseudotrocha</taxon>
        <taxon>Ploima</taxon>
        <taxon>Brachionidae</taxon>
        <taxon>Brachionus</taxon>
    </lineage>
</organism>
<proteinExistence type="predicted"/>
<name>A0A3M7SHP2_BRAPC</name>
<gene>
    <name evidence="3" type="ORF">BpHYR1_035904</name>
</gene>
<accession>A0A3M7SHP2</accession>
<dbReference type="AlphaFoldDB" id="A0A3M7SHP2"/>
<dbReference type="EMBL" id="REGN01001356">
    <property type="protein sequence ID" value="RNA35239.1"/>
    <property type="molecule type" value="Genomic_DNA"/>
</dbReference>
<protein>
    <submittedName>
        <fullName evidence="3">KRAB-A domain-containing 2-like</fullName>
    </submittedName>
</protein>
<feature type="signal peptide" evidence="2">
    <location>
        <begin position="1"/>
        <end position="25"/>
    </location>
</feature>
<evidence type="ECO:0000313" key="4">
    <source>
        <dbReference type="Proteomes" id="UP000276133"/>
    </source>
</evidence>
<keyword evidence="2" id="KW-0732">Signal</keyword>
<reference evidence="3 4" key="1">
    <citation type="journal article" date="2018" name="Sci. Rep.">
        <title>Genomic signatures of local adaptation to the degree of environmental predictability in rotifers.</title>
        <authorList>
            <person name="Franch-Gras L."/>
            <person name="Hahn C."/>
            <person name="Garcia-Roger E.M."/>
            <person name="Carmona M.J."/>
            <person name="Serra M."/>
            <person name="Gomez A."/>
        </authorList>
    </citation>
    <scope>NUCLEOTIDE SEQUENCE [LARGE SCALE GENOMIC DNA]</scope>
    <source>
        <strain evidence="3">HYR1</strain>
    </source>
</reference>
<dbReference type="OrthoDB" id="2318150at2759"/>
<comment type="caution">
    <text evidence="3">The sequence shown here is derived from an EMBL/GenBank/DDBJ whole genome shotgun (WGS) entry which is preliminary data.</text>
</comment>
<keyword evidence="1" id="KW-0175">Coiled coil</keyword>